<feature type="compositionally biased region" description="Pro residues" evidence="1">
    <location>
        <begin position="544"/>
        <end position="556"/>
    </location>
</feature>
<feature type="compositionally biased region" description="Polar residues" evidence="1">
    <location>
        <begin position="595"/>
        <end position="621"/>
    </location>
</feature>
<sequence length="944" mass="104754">MAFPVPSHLPRKPTNNDVTSKILSSIDSASMKTINSSMATSWIAELDESIHSTKAQIHDRIQQNLPQFKHQLELSKSVQSRMYQLTEEVDALNETISNPSTGLVPKTLDTLKRHSTLAQETLDASVASESLAHLLKFRQHYTSVMSLVQFGKLPEAVVASIDLDELVASAPDALKKATIMRDLQGRAQALKLNVEGQLLEALSRSVTIRPGLLEIQHQVQVRNTDASVTLDRILHSLSSVALDDYLSTLRRDFVANFVDRVMQQPYSINAETSNARHSITLTPSSPNTELRIARLDNLSSIFDFVAQHLFPSLPQSRSTTFLRSLSKPVVTSVLNIYLIPQLPSSFGLLPPFLELVQAAVDFEERYVTRLLDPGSHDQILKDWSNGLSGHYERQRRTAILARSRELMSEKIDLTATFQADVERTLDSSYPIVVNGSPAEEDAWGFEDESGLNTSQTDSWGFEDDTAQEPESPVAEAAKEVVLDPINGADEDEPNPDDAWGWNDDETISNDDPVEDTPQEEPIDDNVWDDDPWAESSTDEFEPEPIAPSPPPPPAINPAPKAATRLERMASKNKGQTNGTASNQSVSSPPPPLTISEPNSAGTAEPSANTVSLRSSKSTNSMRRPANIVVSAPAETYRVTSKMKQIVRFVEDVVAESKQFAASNLFAKSPNGVTNVGTTLIQSASSVMDLYQALYPIRFEQELSTIEGAMQFSNDCIYLSESVDKIEREAANHPQLKERLAECRNDLKVLGDSWFEDAVNRESLRNDKILVDGTQRFSFTGDQDRYDECEEAINTVVRSIKNLARRIKPIPSKSKYYQAIGRLVDTALSRVLRDIISLPDIPELESNKLSELCRIFNSLEGLFSEDPTQSTFVVAYVPSWLKFSYLSELLEATMADISYLFEQGALVDFEIDELVNLVRALFADTQLRTNTINKLLEGHPDSPSS</sequence>
<name>A0A8H5FGK9_9AGAR</name>
<evidence type="ECO:0000313" key="3">
    <source>
        <dbReference type="EMBL" id="KAF5335999.1"/>
    </source>
</evidence>
<dbReference type="Pfam" id="PF22766">
    <property type="entry name" value="ZW10_C2"/>
    <property type="match status" value="1"/>
</dbReference>
<evidence type="ECO:0000259" key="2">
    <source>
        <dbReference type="Pfam" id="PF22766"/>
    </source>
</evidence>
<dbReference type="EMBL" id="JAACJK010000059">
    <property type="protein sequence ID" value="KAF5335999.1"/>
    <property type="molecule type" value="Genomic_DNA"/>
</dbReference>
<organism evidence="3 4">
    <name type="scientific">Ephemerocybe angulata</name>
    <dbReference type="NCBI Taxonomy" id="980116"/>
    <lineage>
        <taxon>Eukaryota</taxon>
        <taxon>Fungi</taxon>
        <taxon>Dikarya</taxon>
        <taxon>Basidiomycota</taxon>
        <taxon>Agaricomycotina</taxon>
        <taxon>Agaricomycetes</taxon>
        <taxon>Agaricomycetidae</taxon>
        <taxon>Agaricales</taxon>
        <taxon>Agaricineae</taxon>
        <taxon>Psathyrellaceae</taxon>
        <taxon>Ephemerocybe</taxon>
    </lineage>
</organism>
<dbReference type="GO" id="GO:0006888">
    <property type="term" value="P:endoplasmic reticulum to Golgi vesicle-mediated transport"/>
    <property type="evidence" value="ECO:0007669"/>
    <property type="project" value="TreeGrafter"/>
</dbReference>
<proteinExistence type="predicted"/>
<evidence type="ECO:0000256" key="1">
    <source>
        <dbReference type="SAM" id="MobiDB-lite"/>
    </source>
</evidence>
<gene>
    <name evidence="3" type="ORF">D9611_006416</name>
</gene>
<feature type="compositionally biased region" description="Acidic residues" evidence="1">
    <location>
        <begin position="502"/>
        <end position="542"/>
    </location>
</feature>
<keyword evidence="4" id="KW-1185">Reference proteome</keyword>
<dbReference type="InterPro" id="IPR046362">
    <property type="entry name" value="Zw10/DSL1_C_sf"/>
</dbReference>
<dbReference type="InterPro" id="IPR055148">
    <property type="entry name" value="ZW10_C_2"/>
</dbReference>
<comment type="caution">
    <text evidence="3">The sequence shown here is derived from an EMBL/GenBank/DDBJ whole genome shotgun (WGS) entry which is preliminary data.</text>
</comment>
<dbReference type="GO" id="GO:0007094">
    <property type="term" value="P:mitotic spindle assembly checkpoint signaling"/>
    <property type="evidence" value="ECO:0007669"/>
    <property type="project" value="TreeGrafter"/>
</dbReference>
<dbReference type="AlphaFoldDB" id="A0A8H5FGK9"/>
<feature type="compositionally biased region" description="Polar residues" evidence="1">
    <location>
        <begin position="572"/>
        <end position="586"/>
    </location>
</feature>
<evidence type="ECO:0000313" key="4">
    <source>
        <dbReference type="Proteomes" id="UP000541558"/>
    </source>
</evidence>
<accession>A0A8H5FGK9</accession>
<dbReference type="GO" id="GO:0005737">
    <property type="term" value="C:cytoplasm"/>
    <property type="evidence" value="ECO:0007669"/>
    <property type="project" value="GOC"/>
</dbReference>
<protein>
    <recommendedName>
        <fullName evidence="2">ZW10 C-terminal helical domain-containing protein</fullName>
    </recommendedName>
</protein>
<reference evidence="3 4" key="1">
    <citation type="journal article" date="2020" name="ISME J.">
        <title>Uncovering the hidden diversity of litter-decomposition mechanisms in mushroom-forming fungi.</title>
        <authorList>
            <person name="Floudas D."/>
            <person name="Bentzer J."/>
            <person name="Ahren D."/>
            <person name="Johansson T."/>
            <person name="Persson P."/>
            <person name="Tunlid A."/>
        </authorList>
    </citation>
    <scope>NUCLEOTIDE SEQUENCE [LARGE SCALE GENOMIC DNA]</scope>
    <source>
        <strain evidence="3 4">CBS 175.51</strain>
    </source>
</reference>
<dbReference type="GO" id="GO:1990423">
    <property type="term" value="C:RZZ complex"/>
    <property type="evidence" value="ECO:0007669"/>
    <property type="project" value="TreeGrafter"/>
</dbReference>
<dbReference type="Gene3D" id="1.10.357.150">
    <property type="match status" value="1"/>
</dbReference>
<dbReference type="PANTHER" id="PTHR12205:SF0">
    <property type="entry name" value="CENTROMERE_KINETOCHORE PROTEIN ZW10 HOMOLOG"/>
    <property type="match status" value="1"/>
</dbReference>
<dbReference type="OrthoDB" id="534815at2759"/>
<feature type="region of interest" description="Disordered" evidence="1">
    <location>
        <begin position="441"/>
        <end position="473"/>
    </location>
</feature>
<feature type="region of interest" description="Disordered" evidence="1">
    <location>
        <begin position="485"/>
        <end position="559"/>
    </location>
</feature>
<dbReference type="Proteomes" id="UP000541558">
    <property type="component" value="Unassembled WGS sequence"/>
</dbReference>
<dbReference type="PANTHER" id="PTHR12205">
    <property type="entry name" value="CENTROMERE/KINETOCHORE PROTEIN ZW10"/>
    <property type="match status" value="1"/>
</dbReference>
<feature type="region of interest" description="Disordered" evidence="1">
    <location>
        <begin position="571"/>
        <end position="626"/>
    </location>
</feature>
<feature type="domain" description="ZW10 C-terminal helical" evidence="2">
    <location>
        <begin position="791"/>
        <end position="934"/>
    </location>
</feature>